<keyword evidence="3" id="KW-1185">Reference proteome</keyword>
<dbReference type="Proteomes" id="UP000326532">
    <property type="component" value="Unassembled WGS sequence"/>
</dbReference>
<keyword evidence="1" id="KW-0812">Transmembrane</keyword>
<feature type="transmembrane region" description="Helical" evidence="1">
    <location>
        <begin position="34"/>
        <end position="56"/>
    </location>
</feature>
<dbReference type="AlphaFoldDB" id="A0A5N6D3M0"/>
<name>A0A5N6D3M0_ASPPA</name>
<evidence type="ECO:0000256" key="1">
    <source>
        <dbReference type="SAM" id="Phobius"/>
    </source>
</evidence>
<keyword evidence="1" id="KW-1133">Transmembrane helix</keyword>
<sequence>MLSLPSNLAYQIAPSFSSAEKWDPIAELFLSRNYVAISPVSIGTFITLWGLFLTCVHATLSKSLVLFSSETGWHRQFLNCTTKNKTQ</sequence>
<dbReference type="VEuPathDB" id="FungiDB:BDV34DRAFT_35142"/>
<reference evidence="2 3" key="1">
    <citation type="submission" date="2019-04" db="EMBL/GenBank/DDBJ databases">
        <title>Fungal friends and foes A comparative genomics study of 23 Aspergillus species from section Flavi.</title>
        <authorList>
            <consortium name="DOE Joint Genome Institute"/>
            <person name="Kjaerbolling I."/>
            <person name="Vesth T.C."/>
            <person name="Frisvad J.C."/>
            <person name="Nybo J.L."/>
            <person name="Theobald S."/>
            <person name="Kildgaard S."/>
            <person name="Petersen T.I."/>
            <person name="Kuo A."/>
            <person name="Sato A."/>
            <person name="Lyhne E.K."/>
            <person name="Kogle M.E."/>
            <person name="Wiebenga A."/>
            <person name="Kun R.S."/>
            <person name="Lubbers R.J."/>
            <person name="Makela M.R."/>
            <person name="Barry K."/>
            <person name="Chovatia M."/>
            <person name="Clum A."/>
            <person name="Daum C."/>
            <person name="Haridas S."/>
            <person name="He G."/>
            <person name="LaButti K."/>
            <person name="Lipzen A."/>
            <person name="Mondo S."/>
            <person name="Pangilinan J."/>
            <person name="Riley R."/>
            <person name="Salamov A."/>
            <person name="Simmons B.A."/>
            <person name="Magnuson J.K."/>
            <person name="Henrissat B."/>
            <person name="Mortensen U.H."/>
            <person name="Larsen T.O."/>
            <person name="De vries R.P."/>
            <person name="Grigoriev I.V."/>
            <person name="Machida M."/>
            <person name="Baker S.E."/>
            <person name="Andersen M.R."/>
        </authorList>
    </citation>
    <scope>NUCLEOTIDE SEQUENCE [LARGE SCALE GENOMIC DNA]</scope>
    <source>
        <strain evidence="2 3">CBS 117618</strain>
    </source>
</reference>
<evidence type="ECO:0000313" key="3">
    <source>
        <dbReference type="Proteomes" id="UP000326532"/>
    </source>
</evidence>
<keyword evidence="1" id="KW-0472">Membrane</keyword>
<evidence type="ECO:0000313" key="2">
    <source>
        <dbReference type="EMBL" id="KAB8199608.1"/>
    </source>
</evidence>
<accession>A0A5N6D3M0</accession>
<protein>
    <submittedName>
        <fullName evidence="2">Uncharacterized protein</fullName>
    </submittedName>
</protein>
<gene>
    <name evidence="2" type="ORF">BDV34DRAFT_35142</name>
</gene>
<dbReference type="EMBL" id="ML735069">
    <property type="protein sequence ID" value="KAB8199608.1"/>
    <property type="molecule type" value="Genomic_DNA"/>
</dbReference>
<organism evidence="2 3">
    <name type="scientific">Aspergillus parasiticus</name>
    <dbReference type="NCBI Taxonomy" id="5067"/>
    <lineage>
        <taxon>Eukaryota</taxon>
        <taxon>Fungi</taxon>
        <taxon>Dikarya</taxon>
        <taxon>Ascomycota</taxon>
        <taxon>Pezizomycotina</taxon>
        <taxon>Eurotiomycetes</taxon>
        <taxon>Eurotiomycetidae</taxon>
        <taxon>Eurotiales</taxon>
        <taxon>Aspergillaceae</taxon>
        <taxon>Aspergillus</taxon>
        <taxon>Aspergillus subgen. Circumdati</taxon>
    </lineage>
</organism>
<proteinExistence type="predicted"/>